<evidence type="ECO:0000256" key="3">
    <source>
        <dbReference type="ARBA" id="ARBA00022475"/>
    </source>
</evidence>
<dbReference type="GO" id="GO:0008658">
    <property type="term" value="F:penicillin binding"/>
    <property type="evidence" value="ECO:0007669"/>
    <property type="project" value="InterPro"/>
</dbReference>
<dbReference type="Proteomes" id="UP000886050">
    <property type="component" value="Unassembled WGS sequence"/>
</dbReference>
<dbReference type="FunFam" id="1.10.3810.10:FF:000003">
    <property type="entry name" value="Penicillin-binding protein 1a"/>
    <property type="match status" value="1"/>
</dbReference>
<proteinExistence type="predicted"/>
<feature type="domain" description="Glycosyl transferase family 51" evidence="20">
    <location>
        <begin position="61"/>
        <end position="235"/>
    </location>
</feature>
<evidence type="ECO:0000256" key="1">
    <source>
        <dbReference type="ARBA" id="ARBA00004236"/>
    </source>
</evidence>
<dbReference type="InterPro" id="IPR001264">
    <property type="entry name" value="Glyco_trans_51"/>
</dbReference>
<dbReference type="PANTHER" id="PTHR32282:SF11">
    <property type="entry name" value="PENICILLIN-BINDING PROTEIN 1B"/>
    <property type="match status" value="1"/>
</dbReference>
<evidence type="ECO:0000256" key="13">
    <source>
        <dbReference type="ARBA" id="ARBA00023136"/>
    </source>
</evidence>
<sequence>MGKILERKDFLRATLYGVYIYAGILLITVITLFIISKTVPSAYIIERYKPPLATVVYDRNGKPIHTFFLERRIPVSYFQIPKHLINAFIAVEDKRFMRHYGLDFKRLVKAIIIDIYLGRPAQGGSTITQQLARNMFLTPQKLLTRKIKEMILAVRIERTFSKEEILEKYLNLIYFGHGVYGVEAASRFYFGKDIGDLNLAESALLAAIPRSPSLYSPLRNFERAKRRQRVILKLMLKNGFITKEEYEDALNTEITIVGKREGTKEEIAPYFMDMVRRYILSRYGEDFLFKGGGKIYTTLDLDYQMAADSILKLELDKFEKIHHLEPKKEEYVRDSVNPQPPQYLQGALVTLDPNTGEILALVGGRDHNDSEFNRVIQAERQPGSAFKPFVYFTAIDNGYYPCDKVEDLPIILNEGQENEWKPENYDKKYLGEITLRKALALSRNLATVHLILEIGPGAVASYARRAGITSYLPPYPSLALGAVTLSPIELATGFSTIANYGYRIRPYFIKKVVDKNGVVLESHKPLRVHVFDSLSTYIVTNMLESTFTEGTARGAILHYGWNRVAAGKTGTTNEHRDSWFIGYTPGLLTCVWVGYDSLRTIYEGASGASMALPIWTLYMKKILDELPDTEFVVPQGIVFAEVCDQSGLLATQYCPLTHIEPFREGDEPQEFCNIHGPKGRIQKLLKEFQKQELEFQRSVWK</sequence>
<feature type="domain" description="Penicillin-binding protein transpeptidase" evidence="19">
    <location>
        <begin position="346"/>
        <end position="585"/>
    </location>
</feature>
<evidence type="ECO:0000256" key="14">
    <source>
        <dbReference type="ARBA" id="ARBA00023268"/>
    </source>
</evidence>
<organism evidence="21">
    <name type="scientific">candidate division WOR-3 bacterium</name>
    <dbReference type="NCBI Taxonomy" id="2052148"/>
    <lineage>
        <taxon>Bacteria</taxon>
        <taxon>Bacteria division WOR-3</taxon>
    </lineage>
</organism>
<dbReference type="GO" id="GO:0008360">
    <property type="term" value="P:regulation of cell shape"/>
    <property type="evidence" value="ECO:0007669"/>
    <property type="project" value="UniProtKB-KW"/>
</dbReference>
<keyword evidence="10" id="KW-0133">Cell shape</keyword>
<name>A0A7V5HM81_UNCW3</name>
<evidence type="ECO:0000256" key="4">
    <source>
        <dbReference type="ARBA" id="ARBA00022645"/>
    </source>
</evidence>
<evidence type="ECO:0000256" key="2">
    <source>
        <dbReference type="ARBA" id="ARBA00004752"/>
    </source>
</evidence>
<dbReference type="GO" id="GO:0005886">
    <property type="term" value="C:plasma membrane"/>
    <property type="evidence" value="ECO:0007669"/>
    <property type="project" value="UniProtKB-SubCell"/>
</dbReference>
<dbReference type="InterPro" id="IPR050396">
    <property type="entry name" value="Glycosyltr_51/Transpeptidase"/>
</dbReference>
<keyword evidence="15" id="KW-0961">Cell wall biogenesis/degradation</keyword>
<evidence type="ECO:0000256" key="5">
    <source>
        <dbReference type="ARBA" id="ARBA00022670"/>
    </source>
</evidence>
<evidence type="ECO:0000256" key="8">
    <source>
        <dbReference type="ARBA" id="ARBA00022692"/>
    </source>
</evidence>
<dbReference type="GO" id="GO:0008955">
    <property type="term" value="F:peptidoglycan glycosyltransferase activity"/>
    <property type="evidence" value="ECO:0007669"/>
    <property type="project" value="UniProtKB-EC"/>
</dbReference>
<dbReference type="GO" id="GO:0009252">
    <property type="term" value="P:peptidoglycan biosynthetic process"/>
    <property type="evidence" value="ECO:0007669"/>
    <property type="project" value="UniProtKB-KW"/>
</dbReference>
<comment type="catalytic activity">
    <reaction evidence="17">
        <text>[GlcNAc-(1-&gt;4)-Mur2Ac(oyl-L-Ala-gamma-D-Glu-L-Lys-D-Ala-D-Ala)](n)-di-trans,octa-cis-undecaprenyl diphosphate + beta-D-GlcNAc-(1-&gt;4)-Mur2Ac(oyl-L-Ala-gamma-D-Glu-L-Lys-D-Ala-D-Ala)-di-trans,octa-cis-undecaprenyl diphosphate = [GlcNAc-(1-&gt;4)-Mur2Ac(oyl-L-Ala-gamma-D-Glu-L-Lys-D-Ala-D-Ala)](n+1)-di-trans,octa-cis-undecaprenyl diphosphate + di-trans,octa-cis-undecaprenyl diphosphate + H(+)</text>
        <dbReference type="Rhea" id="RHEA:23708"/>
        <dbReference type="Rhea" id="RHEA-COMP:9602"/>
        <dbReference type="Rhea" id="RHEA-COMP:9603"/>
        <dbReference type="ChEBI" id="CHEBI:15378"/>
        <dbReference type="ChEBI" id="CHEBI:58405"/>
        <dbReference type="ChEBI" id="CHEBI:60033"/>
        <dbReference type="ChEBI" id="CHEBI:78435"/>
        <dbReference type="EC" id="2.4.99.28"/>
    </reaction>
</comment>
<dbReference type="InterPro" id="IPR001460">
    <property type="entry name" value="PCN-bd_Tpept"/>
</dbReference>
<keyword evidence="9" id="KW-0378">Hydrolase</keyword>
<evidence type="ECO:0000256" key="12">
    <source>
        <dbReference type="ARBA" id="ARBA00022989"/>
    </source>
</evidence>
<dbReference type="Gene3D" id="3.40.710.10">
    <property type="entry name" value="DD-peptidase/beta-lactamase superfamily"/>
    <property type="match status" value="1"/>
</dbReference>
<keyword evidence="12 18" id="KW-1133">Transmembrane helix</keyword>
<keyword evidence="6" id="KW-0328">Glycosyltransferase</keyword>
<dbReference type="AlphaFoldDB" id="A0A7V5HM81"/>
<dbReference type="Pfam" id="PF00912">
    <property type="entry name" value="Transgly"/>
    <property type="match status" value="1"/>
</dbReference>
<evidence type="ECO:0000256" key="11">
    <source>
        <dbReference type="ARBA" id="ARBA00022984"/>
    </source>
</evidence>
<evidence type="ECO:0000259" key="20">
    <source>
        <dbReference type="Pfam" id="PF00912"/>
    </source>
</evidence>
<evidence type="ECO:0000256" key="17">
    <source>
        <dbReference type="ARBA" id="ARBA00049902"/>
    </source>
</evidence>
<dbReference type="GO" id="GO:0006508">
    <property type="term" value="P:proteolysis"/>
    <property type="evidence" value="ECO:0007669"/>
    <property type="project" value="UniProtKB-KW"/>
</dbReference>
<evidence type="ECO:0000313" key="21">
    <source>
        <dbReference type="EMBL" id="HHF52803.1"/>
    </source>
</evidence>
<dbReference type="InterPro" id="IPR012338">
    <property type="entry name" value="Beta-lactam/transpept-like"/>
</dbReference>
<dbReference type="SUPFAM" id="SSF53955">
    <property type="entry name" value="Lysozyme-like"/>
    <property type="match status" value="1"/>
</dbReference>
<keyword evidence="13 18" id="KW-0472">Membrane</keyword>
<evidence type="ECO:0000256" key="10">
    <source>
        <dbReference type="ARBA" id="ARBA00022960"/>
    </source>
</evidence>
<evidence type="ECO:0000256" key="6">
    <source>
        <dbReference type="ARBA" id="ARBA00022676"/>
    </source>
</evidence>
<accession>A0A7V5HM81</accession>
<reference evidence="21" key="1">
    <citation type="journal article" date="2020" name="mSystems">
        <title>Genome- and Community-Level Interaction Insights into Carbon Utilization and Element Cycling Functions of Hydrothermarchaeota in Hydrothermal Sediment.</title>
        <authorList>
            <person name="Zhou Z."/>
            <person name="Liu Y."/>
            <person name="Xu W."/>
            <person name="Pan J."/>
            <person name="Luo Z.H."/>
            <person name="Li M."/>
        </authorList>
    </citation>
    <scope>NUCLEOTIDE SEQUENCE [LARGE SCALE GENOMIC DNA]</scope>
    <source>
        <strain evidence="21">HyVt-96</strain>
    </source>
</reference>
<evidence type="ECO:0000259" key="19">
    <source>
        <dbReference type="Pfam" id="PF00905"/>
    </source>
</evidence>
<evidence type="ECO:0000256" key="7">
    <source>
        <dbReference type="ARBA" id="ARBA00022679"/>
    </source>
</evidence>
<dbReference type="PANTHER" id="PTHR32282">
    <property type="entry name" value="BINDING PROTEIN TRANSPEPTIDASE, PUTATIVE-RELATED"/>
    <property type="match status" value="1"/>
</dbReference>
<keyword evidence="4" id="KW-0121">Carboxypeptidase</keyword>
<keyword evidence="11" id="KW-0573">Peptidoglycan synthesis</keyword>
<dbReference type="InterPro" id="IPR023346">
    <property type="entry name" value="Lysozyme-like_dom_sf"/>
</dbReference>
<dbReference type="EC" id="2.4.99.28" evidence="16"/>
<dbReference type="GO" id="GO:0004180">
    <property type="term" value="F:carboxypeptidase activity"/>
    <property type="evidence" value="ECO:0007669"/>
    <property type="project" value="UniProtKB-KW"/>
</dbReference>
<keyword evidence="5" id="KW-0645">Protease</keyword>
<dbReference type="Gene3D" id="1.10.3810.10">
    <property type="entry name" value="Biosynthetic peptidoglycan transglycosylase-like"/>
    <property type="match status" value="1"/>
</dbReference>
<comment type="caution">
    <text evidence="21">The sequence shown here is derived from an EMBL/GenBank/DDBJ whole genome shotgun (WGS) entry which is preliminary data.</text>
</comment>
<evidence type="ECO:0000256" key="9">
    <source>
        <dbReference type="ARBA" id="ARBA00022801"/>
    </source>
</evidence>
<dbReference type="GO" id="GO:0071555">
    <property type="term" value="P:cell wall organization"/>
    <property type="evidence" value="ECO:0007669"/>
    <property type="project" value="UniProtKB-KW"/>
</dbReference>
<gene>
    <name evidence="21" type="ORF">ENL43_00385</name>
</gene>
<evidence type="ECO:0000256" key="16">
    <source>
        <dbReference type="ARBA" id="ARBA00044770"/>
    </source>
</evidence>
<dbReference type="SUPFAM" id="SSF56601">
    <property type="entry name" value="beta-lactamase/transpeptidase-like"/>
    <property type="match status" value="1"/>
</dbReference>
<keyword evidence="8 18" id="KW-0812">Transmembrane</keyword>
<dbReference type="EMBL" id="DRTX01000025">
    <property type="protein sequence ID" value="HHF52803.1"/>
    <property type="molecule type" value="Genomic_DNA"/>
</dbReference>
<evidence type="ECO:0000256" key="18">
    <source>
        <dbReference type="SAM" id="Phobius"/>
    </source>
</evidence>
<dbReference type="InterPro" id="IPR036950">
    <property type="entry name" value="PBP_transglycosylase"/>
</dbReference>
<feature type="transmembrane region" description="Helical" evidence="18">
    <location>
        <begin position="13"/>
        <end position="35"/>
    </location>
</feature>
<evidence type="ECO:0000256" key="15">
    <source>
        <dbReference type="ARBA" id="ARBA00023316"/>
    </source>
</evidence>
<dbReference type="Pfam" id="PF00905">
    <property type="entry name" value="Transpeptidase"/>
    <property type="match status" value="1"/>
</dbReference>
<comment type="pathway">
    <text evidence="2">Cell wall biogenesis; peptidoglycan biosynthesis.</text>
</comment>
<dbReference type="NCBIfam" id="TIGR02074">
    <property type="entry name" value="PBP_1a_fam"/>
    <property type="match status" value="1"/>
</dbReference>
<keyword evidence="3" id="KW-1003">Cell membrane</keyword>
<keyword evidence="14" id="KW-0511">Multifunctional enzyme</keyword>
<protein>
    <recommendedName>
        <fullName evidence="16">peptidoglycan glycosyltransferase</fullName>
        <ecNumber evidence="16">2.4.99.28</ecNumber>
    </recommendedName>
</protein>
<dbReference type="GO" id="GO:0030288">
    <property type="term" value="C:outer membrane-bounded periplasmic space"/>
    <property type="evidence" value="ECO:0007669"/>
    <property type="project" value="TreeGrafter"/>
</dbReference>
<keyword evidence="7" id="KW-0808">Transferase</keyword>
<comment type="subcellular location">
    <subcellularLocation>
        <location evidence="1">Cell membrane</location>
    </subcellularLocation>
</comment>